<evidence type="ECO:0000256" key="2">
    <source>
        <dbReference type="ARBA" id="ARBA00022801"/>
    </source>
</evidence>
<comment type="similarity">
    <text evidence="1">Belongs to the 'GDXG' lipolytic enzyme family.</text>
</comment>
<feature type="active site" evidence="3">
    <location>
        <position position="143"/>
    </location>
</feature>
<keyword evidence="7" id="KW-1185">Reference proteome</keyword>
<accession>A0ABV5P535</accession>
<dbReference type="SUPFAM" id="SSF53474">
    <property type="entry name" value="alpha/beta-Hydrolases"/>
    <property type="match status" value="1"/>
</dbReference>
<dbReference type="InterPro" id="IPR033140">
    <property type="entry name" value="Lipase_GDXG_put_SER_AS"/>
</dbReference>
<dbReference type="InterPro" id="IPR002168">
    <property type="entry name" value="Lipase_GDXG_HIS_AS"/>
</dbReference>
<sequence length="304" mass="31259">MSRQQRQDLDDMLRNAPKTAGDTVEQARTDFATLFDVPAPGGVTVRDTTLGGRPALELTPDGADGDTVVLFLHGGGYVVGSPRTHAALAGDLARRARTRIISLDYRLAPEHRFPAAVDDGLAAYRELLERGTSPAAIALAGDSAGGGLAVATLLAAREAGLPMPAGAVLFSPWADLTLTGASMEGKLGADPIFVRADIEGYRTHYLGGGDPAAPLASPALADLTGLPPLLVQAGSNELLLDDSVRLAAGAGAAGVDVTLRVWGGLPHVFQHHTALVEEAGQALDDAALFLAHAYRTAAAEPATA</sequence>
<evidence type="ECO:0000256" key="1">
    <source>
        <dbReference type="ARBA" id="ARBA00010515"/>
    </source>
</evidence>
<dbReference type="PANTHER" id="PTHR48081">
    <property type="entry name" value="AB HYDROLASE SUPERFAMILY PROTEIN C4A8.06C"/>
    <property type="match status" value="1"/>
</dbReference>
<protein>
    <submittedName>
        <fullName evidence="6">Alpha/beta hydrolase</fullName>
    </submittedName>
</protein>
<dbReference type="InterPro" id="IPR029058">
    <property type="entry name" value="AB_hydrolase_fold"/>
</dbReference>
<evidence type="ECO:0000313" key="6">
    <source>
        <dbReference type="EMBL" id="MFB9477679.1"/>
    </source>
</evidence>
<evidence type="ECO:0000259" key="5">
    <source>
        <dbReference type="Pfam" id="PF07859"/>
    </source>
</evidence>
<reference evidence="6 7" key="1">
    <citation type="submission" date="2024-09" db="EMBL/GenBank/DDBJ databases">
        <authorList>
            <person name="Sun Q."/>
            <person name="Mori K."/>
        </authorList>
    </citation>
    <scope>NUCLEOTIDE SEQUENCE [LARGE SCALE GENOMIC DNA]</scope>
    <source>
        <strain evidence="6 7">JCM 3324</strain>
    </source>
</reference>
<dbReference type="InterPro" id="IPR013094">
    <property type="entry name" value="AB_hydrolase_3"/>
</dbReference>
<evidence type="ECO:0000313" key="7">
    <source>
        <dbReference type="Proteomes" id="UP001589568"/>
    </source>
</evidence>
<dbReference type="Gene3D" id="3.40.50.1820">
    <property type="entry name" value="alpha/beta hydrolase"/>
    <property type="match status" value="1"/>
</dbReference>
<comment type="caution">
    <text evidence="6">The sequence shown here is derived from an EMBL/GenBank/DDBJ whole genome shotgun (WGS) entry which is preliminary data.</text>
</comment>
<name>A0ABV5P535_9ACTN</name>
<feature type="region of interest" description="Disordered" evidence="4">
    <location>
        <begin position="1"/>
        <end position="23"/>
    </location>
</feature>
<proteinExistence type="inferred from homology"/>
<feature type="compositionally biased region" description="Basic and acidic residues" evidence="4">
    <location>
        <begin position="1"/>
        <end position="13"/>
    </location>
</feature>
<dbReference type="PANTHER" id="PTHR48081:SF30">
    <property type="entry name" value="ACETYL-HYDROLASE LIPR-RELATED"/>
    <property type="match status" value="1"/>
</dbReference>
<feature type="domain" description="Alpha/beta hydrolase fold-3" evidence="5">
    <location>
        <begin position="69"/>
        <end position="270"/>
    </location>
</feature>
<dbReference type="Proteomes" id="UP001589568">
    <property type="component" value="Unassembled WGS sequence"/>
</dbReference>
<organism evidence="6 7">
    <name type="scientific">Nonomuraea salmonea</name>
    <dbReference type="NCBI Taxonomy" id="46181"/>
    <lineage>
        <taxon>Bacteria</taxon>
        <taxon>Bacillati</taxon>
        <taxon>Actinomycetota</taxon>
        <taxon>Actinomycetes</taxon>
        <taxon>Streptosporangiales</taxon>
        <taxon>Streptosporangiaceae</taxon>
        <taxon>Nonomuraea</taxon>
    </lineage>
</organism>
<dbReference type="InterPro" id="IPR050300">
    <property type="entry name" value="GDXG_lipolytic_enzyme"/>
</dbReference>
<dbReference type="PROSITE" id="PS01173">
    <property type="entry name" value="LIPASE_GDXG_HIS"/>
    <property type="match status" value="1"/>
</dbReference>
<dbReference type="GO" id="GO:0016787">
    <property type="term" value="F:hydrolase activity"/>
    <property type="evidence" value="ECO:0007669"/>
    <property type="project" value="UniProtKB-KW"/>
</dbReference>
<dbReference type="Pfam" id="PF07859">
    <property type="entry name" value="Abhydrolase_3"/>
    <property type="match status" value="1"/>
</dbReference>
<evidence type="ECO:0000256" key="4">
    <source>
        <dbReference type="SAM" id="MobiDB-lite"/>
    </source>
</evidence>
<gene>
    <name evidence="6" type="ORF">ACFFR3_49970</name>
</gene>
<evidence type="ECO:0000256" key="3">
    <source>
        <dbReference type="PROSITE-ProRule" id="PRU10038"/>
    </source>
</evidence>
<dbReference type="PROSITE" id="PS01174">
    <property type="entry name" value="LIPASE_GDXG_SER"/>
    <property type="match status" value="1"/>
</dbReference>
<dbReference type="EMBL" id="JBHMCF010000066">
    <property type="protein sequence ID" value="MFB9477679.1"/>
    <property type="molecule type" value="Genomic_DNA"/>
</dbReference>
<keyword evidence="2 6" id="KW-0378">Hydrolase</keyword>
<dbReference type="RefSeq" id="WP_345385278.1">
    <property type="nucleotide sequence ID" value="NZ_BAAAXS010000001.1"/>
</dbReference>